<dbReference type="PANTHER" id="PTHR14226">
    <property type="entry name" value="NEUROPATHY TARGET ESTERASE/SWISS CHEESE D.MELANOGASTER"/>
    <property type="match status" value="1"/>
</dbReference>
<accession>A0ABT4XLT1</accession>
<evidence type="ECO:0000256" key="1">
    <source>
        <dbReference type="ARBA" id="ARBA00022801"/>
    </source>
</evidence>
<organism evidence="6 7">
    <name type="scientific">Pseudomonas aestuarii</name>
    <dbReference type="NCBI Taxonomy" id="3018340"/>
    <lineage>
        <taxon>Bacteria</taxon>
        <taxon>Pseudomonadati</taxon>
        <taxon>Pseudomonadota</taxon>
        <taxon>Gammaproteobacteria</taxon>
        <taxon>Pseudomonadales</taxon>
        <taxon>Pseudomonadaceae</taxon>
        <taxon>Pseudomonas</taxon>
    </lineage>
</organism>
<dbReference type="InterPro" id="IPR002641">
    <property type="entry name" value="PNPLA_dom"/>
</dbReference>
<dbReference type="Proteomes" id="UP001212042">
    <property type="component" value="Unassembled WGS sequence"/>
</dbReference>
<gene>
    <name evidence="6" type="ORF">PH586_22055</name>
</gene>
<evidence type="ECO:0000313" key="7">
    <source>
        <dbReference type="Proteomes" id="UP001212042"/>
    </source>
</evidence>
<feature type="domain" description="PNPLA" evidence="5">
    <location>
        <begin position="9"/>
        <end position="243"/>
    </location>
</feature>
<keyword evidence="3 4" id="KW-0443">Lipid metabolism</keyword>
<reference evidence="6 7" key="1">
    <citation type="submission" date="2023-01" db="EMBL/GenBank/DDBJ databases">
        <title>Pseudomonas SA3-5T sp. nov., isolated from tidal flat sediment.</title>
        <authorList>
            <person name="Kim H.S."/>
            <person name="Kim J.-S."/>
            <person name="Suh M.K."/>
            <person name="Eom M.K."/>
            <person name="Lee J.-S."/>
        </authorList>
    </citation>
    <scope>NUCLEOTIDE SEQUENCE [LARGE SCALE GENOMIC DNA]</scope>
    <source>
        <strain evidence="6 7">SA3-5</strain>
    </source>
</reference>
<dbReference type="Pfam" id="PF01734">
    <property type="entry name" value="Patatin"/>
    <property type="match status" value="1"/>
</dbReference>
<feature type="active site" description="Nucleophile" evidence="4">
    <location>
        <position position="42"/>
    </location>
</feature>
<dbReference type="CDD" id="cd07209">
    <property type="entry name" value="Pat_hypo_Ecoli_Z1214_like"/>
    <property type="match status" value="1"/>
</dbReference>
<keyword evidence="7" id="KW-1185">Reference proteome</keyword>
<dbReference type="Gene3D" id="3.40.1090.10">
    <property type="entry name" value="Cytosolic phospholipase A2 catalytic domain"/>
    <property type="match status" value="2"/>
</dbReference>
<evidence type="ECO:0000256" key="3">
    <source>
        <dbReference type="ARBA" id="ARBA00023098"/>
    </source>
</evidence>
<protein>
    <submittedName>
        <fullName evidence="6">Patatin-like phospholipase family protein</fullName>
    </submittedName>
</protein>
<feature type="short sequence motif" description="DGA/G" evidence="4">
    <location>
        <begin position="224"/>
        <end position="226"/>
    </location>
</feature>
<dbReference type="InterPro" id="IPR050301">
    <property type="entry name" value="NTE"/>
</dbReference>
<evidence type="ECO:0000256" key="4">
    <source>
        <dbReference type="PROSITE-ProRule" id="PRU01161"/>
    </source>
</evidence>
<feature type="short sequence motif" description="GXSXG" evidence="4">
    <location>
        <begin position="40"/>
        <end position="44"/>
    </location>
</feature>
<comment type="caution">
    <text evidence="6">The sequence shown here is derived from an EMBL/GenBank/DDBJ whole genome shotgun (WGS) entry which is preliminary data.</text>
</comment>
<dbReference type="PROSITE" id="PS51635">
    <property type="entry name" value="PNPLA"/>
    <property type="match status" value="1"/>
</dbReference>
<feature type="short sequence motif" description="GXGXXG" evidence="4">
    <location>
        <begin position="13"/>
        <end position="18"/>
    </location>
</feature>
<evidence type="ECO:0000259" key="5">
    <source>
        <dbReference type="PROSITE" id="PS51635"/>
    </source>
</evidence>
<dbReference type="PANTHER" id="PTHR14226:SF57">
    <property type="entry name" value="BLR7027 PROTEIN"/>
    <property type="match status" value="1"/>
</dbReference>
<sequence length="358" mass="38231">MPESIKVGLVLSGGGAKGAYQVGVLKALLEMGTRVDVVAGASIGALNAAVLASAPSLETGVERLDELWLTLAKSSPLSVKIPGYLSLLVSAGLKMNGFAQLEALFRAARLVAQRAGLQLPEELNQLDAGALCDKPLKELMEQYLDPVALNKGLPLYVSVFKSLGGTTDLLRTITAELGILGTAESEFLHIQSLSQAEQKEALLASAGIPLLFAPRQVNDSLYSDGGQGGWQKQQGNTPITPLLQAGCNMVIVTHLSNGSLWSRHDFPEATILEIRPQSSIARDSGFLGGVKDLLGFDPHKIPSWIEQGYQDTLHCVGRVMKASASRSELRKSENELKDSERRNTISDSILADAMSKMT</sequence>
<keyword evidence="2 4" id="KW-0442">Lipid degradation</keyword>
<feature type="active site" description="Proton acceptor" evidence="4">
    <location>
        <position position="224"/>
    </location>
</feature>
<dbReference type="SUPFAM" id="SSF52151">
    <property type="entry name" value="FabD/lysophospholipase-like"/>
    <property type="match status" value="1"/>
</dbReference>
<dbReference type="RefSeq" id="WP_271349957.1">
    <property type="nucleotide sequence ID" value="NZ_JAQJZJ010000014.1"/>
</dbReference>
<dbReference type="InterPro" id="IPR016035">
    <property type="entry name" value="Acyl_Trfase/lysoPLipase"/>
</dbReference>
<proteinExistence type="predicted"/>
<name>A0ABT4XLT1_9PSED</name>
<evidence type="ECO:0000256" key="2">
    <source>
        <dbReference type="ARBA" id="ARBA00022963"/>
    </source>
</evidence>
<evidence type="ECO:0000313" key="6">
    <source>
        <dbReference type="EMBL" id="MDA7089068.1"/>
    </source>
</evidence>
<dbReference type="EMBL" id="JAQJZJ010000014">
    <property type="protein sequence ID" value="MDA7089068.1"/>
    <property type="molecule type" value="Genomic_DNA"/>
</dbReference>
<keyword evidence="1 4" id="KW-0378">Hydrolase</keyword>